<name>A0A0P1I1E2_9RHOB</name>
<gene>
    <name evidence="3" type="ORF">PH7735_00366</name>
</gene>
<reference evidence="4" key="1">
    <citation type="submission" date="2015-09" db="EMBL/GenBank/DDBJ databases">
        <authorList>
            <person name="Rodrigo-Torres Lidia"/>
            <person name="Arahal R.David."/>
        </authorList>
    </citation>
    <scope>NUCLEOTIDE SEQUENCE [LARGE SCALE GENOMIC DNA]</scope>
    <source>
        <strain evidence="4">CECT 7735</strain>
    </source>
</reference>
<feature type="transmembrane region" description="Helical" evidence="2">
    <location>
        <begin position="137"/>
        <end position="154"/>
    </location>
</feature>
<dbReference type="EMBL" id="CYTW01000001">
    <property type="protein sequence ID" value="CUJ84335.1"/>
    <property type="molecule type" value="Genomic_DNA"/>
</dbReference>
<sequence>MTSKHGLFRSDGRPARQYGEEIIEPGQEFNEETLDVIRSLVDEKHDATEALSGLETDHAPDAEWEAPKVSDDDPEPPEGLLGIELRDDEPQPALKPLLHFSEPQEEAPLSPPTDWVSKAHQDAQGGARRRLLWRVDTYARGVAVVFLAVVAVWAF</sequence>
<proteinExistence type="predicted"/>
<dbReference type="RefSeq" id="WP_145865247.1">
    <property type="nucleotide sequence ID" value="NZ_CYTW01000001.1"/>
</dbReference>
<feature type="region of interest" description="Disordered" evidence="1">
    <location>
        <begin position="100"/>
        <end position="121"/>
    </location>
</feature>
<evidence type="ECO:0000256" key="1">
    <source>
        <dbReference type="SAM" id="MobiDB-lite"/>
    </source>
</evidence>
<keyword evidence="4" id="KW-1185">Reference proteome</keyword>
<keyword evidence="2" id="KW-0472">Membrane</keyword>
<evidence type="ECO:0000313" key="3">
    <source>
        <dbReference type="EMBL" id="CUJ84335.1"/>
    </source>
</evidence>
<dbReference type="Proteomes" id="UP000051870">
    <property type="component" value="Unassembled WGS sequence"/>
</dbReference>
<protein>
    <submittedName>
        <fullName evidence="3">Uncharacterized protein</fullName>
    </submittedName>
</protein>
<organism evidence="3 4">
    <name type="scientific">Shimia thalassica</name>
    <dbReference type="NCBI Taxonomy" id="1715693"/>
    <lineage>
        <taxon>Bacteria</taxon>
        <taxon>Pseudomonadati</taxon>
        <taxon>Pseudomonadota</taxon>
        <taxon>Alphaproteobacteria</taxon>
        <taxon>Rhodobacterales</taxon>
        <taxon>Roseobacteraceae</taxon>
    </lineage>
</organism>
<accession>A0A0P1I1E2</accession>
<evidence type="ECO:0000256" key="2">
    <source>
        <dbReference type="SAM" id="Phobius"/>
    </source>
</evidence>
<keyword evidence="2" id="KW-0812">Transmembrane</keyword>
<feature type="compositionally biased region" description="Basic and acidic residues" evidence="1">
    <location>
        <begin position="55"/>
        <end position="71"/>
    </location>
</feature>
<evidence type="ECO:0000313" key="4">
    <source>
        <dbReference type="Proteomes" id="UP000051870"/>
    </source>
</evidence>
<feature type="region of interest" description="Disordered" evidence="1">
    <location>
        <begin position="52"/>
        <end position="80"/>
    </location>
</feature>
<dbReference type="GeneID" id="83879453"/>
<keyword evidence="2" id="KW-1133">Transmembrane helix</keyword>
<dbReference type="AlphaFoldDB" id="A0A0P1I1E2"/>